<evidence type="ECO:0000256" key="1">
    <source>
        <dbReference type="SAM" id="Coils"/>
    </source>
</evidence>
<feature type="compositionally biased region" description="Polar residues" evidence="2">
    <location>
        <begin position="992"/>
        <end position="1009"/>
    </location>
</feature>
<accession>A0AAN9W2C3</accession>
<feature type="region of interest" description="Disordered" evidence="2">
    <location>
        <begin position="446"/>
        <end position="469"/>
    </location>
</feature>
<dbReference type="Proteomes" id="UP001378592">
    <property type="component" value="Unassembled WGS sequence"/>
</dbReference>
<organism evidence="3 4">
    <name type="scientific">Gryllus longicercus</name>
    <dbReference type="NCBI Taxonomy" id="2509291"/>
    <lineage>
        <taxon>Eukaryota</taxon>
        <taxon>Metazoa</taxon>
        <taxon>Ecdysozoa</taxon>
        <taxon>Arthropoda</taxon>
        <taxon>Hexapoda</taxon>
        <taxon>Insecta</taxon>
        <taxon>Pterygota</taxon>
        <taxon>Neoptera</taxon>
        <taxon>Polyneoptera</taxon>
        <taxon>Orthoptera</taxon>
        <taxon>Ensifera</taxon>
        <taxon>Gryllidea</taxon>
        <taxon>Grylloidea</taxon>
        <taxon>Gryllidae</taxon>
        <taxon>Gryllinae</taxon>
        <taxon>Gryllus</taxon>
    </lineage>
</organism>
<feature type="compositionally biased region" description="Basic and acidic residues" evidence="2">
    <location>
        <begin position="102"/>
        <end position="119"/>
    </location>
</feature>
<keyword evidence="1" id="KW-0175">Coiled coil</keyword>
<name>A0AAN9W2C3_9ORTH</name>
<reference evidence="3 4" key="1">
    <citation type="submission" date="2024-03" db="EMBL/GenBank/DDBJ databases">
        <title>The genome assembly and annotation of the cricket Gryllus longicercus Weissman &amp; Gray.</title>
        <authorList>
            <person name="Szrajer S."/>
            <person name="Gray D."/>
            <person name="Ylla G."/>
        </authorList>
    </citation>
    <scope>NUCLEOTIDE SEQUENCE [LARGE SCALE GENOMIC DNA]</scope>
    <source>
        <strain evidence="3">DAG 2021-001</strain>
        <tissue evidence="3">Whole body minus gut</tissue>
    </source>
</reference>
<keyword evidence="4" id="KW-1185">Reference proteome</keyword>
<feature type="region of interest" description="Disordered" evidence="2">
    <location>
        <begin position="174"/>
        <end position="196"/>
    </location>
</feature>
<protein>
    <submittedName>
        <fullName evidence="3">Uncharacterized protein</fullName>
    </submittedName>
</protein>
<evidence type="ECO:0000313" key="3">
    <source>
        <dbReference type="EMBL" id="KAK7867903.1"/>
    </source>
</evidence>
<dbReference type="EMBL" id="JAZDUA010000106">
    <property type="protein sequence ID" value="KAK7867903.1"/>
    <property type="molecule type" value="Genomic_DNA"/>
</dbReference>
<evidence type="ECO:0000256" key="2">
    <source>
        <dbReference type="SAM" id="MobiDB-lite"/>
    </source>
</evidence>
<comment type="caution">
    <text evidence="3">The sequence shown here is derived from an EMBL/GenBank/DDBJ whole genome shotgun (WGS) entry which is preliminary data.</text>
</comment>
<proteinExistence type="predicted"/>
<feature type="coiled-coil region" evidence="1">
    <location>
        <begin position="2176"/>
        <end position="2203"/>
    </location>
</feature>
<feature type="region of interest" description="Disordered" evidence="2">
    <location>
        <begin position="1796"/>
        <end position="1824"/>
    </location>
</feature>
<feature type="compositionally biased region" description="Basic and acidic residues" evidence="2">
    <location>
        <begin position="174"/>
        <end position="194"/>
    </location>
</feature>
<feature type="region of interest" description="Disordered" evidence="2">
    <location>
        <begin position="88"/>
        <end position="119"/>
    </location>
</feature>
<feature type="region of interest" description="Disordered" evidence="2">
    <location>
        <begin position="992"/>
        <end position="1022"/>
    </location>
</feature>
<feature type="region of interest" description="Disordered" evidence="2">
    <location>
        <begin position="1528"/>
        <end position="1549"/>
    </location>
</feature>
<feature type="compositionally biased region" description="Basic and acidic residues" evidence="2">
    <location>
        <begin position="1798"/>
        <end position="1824"/>
    </location>
</feature>
<evidence type="ECO:0000313" key="4">
    <source>
        <dbReference type="Proteomes" id="UP001378592"/>
    </source>
</evidence>
<gene>
    <name evidence="3" type="ORF">R5R35_002826</name>
</gene>
<sequence>MDEIMDCEDCNSPPTFVQNVRERVATIVKLLIEKVLGEQADGSSPLNEDCRAPCCPCGRPITKEDILEQLIQLTRLCEASNVQQESTCISRDKPSLKRKRPHESVSDHDISFQQTSKDRRQGLSVFSEDGQKKGTQVSITVSNYDCSSESLSANEEVIKKTSYNEMVSSSLKISEADNTKDKNGAESKSGDRSDIWMQNPSLENELRDVIKTRVHSIVAIAANKFICFKQSNNSPLNDDNICACRLDNEQNIKLETCELAIKATDELRNEMKYHKVDNKTVQQTSESKTNRSDVIEELLLDIVKIDILELIADVVHTLRVTTMTLTKMSENSDQGIEFRSLALNNTNSRHSDDNTSQTLSKFIKKIDYTDVSNMLPHSIEEILMEKILEIVKSTKIQMNNIVENIGDSESSQEIKSVTSQEMFNQIIDIIINAASQLQDEELFPESLQQGKQTVDEDVQSQSNLGQRPIEEGIKQSVSQLMSSTSNKYIQEAMLGTSEEDANRSVLNWYPPETIEKAVRLQTIHAVISAAEKLKLSPPGNNTIGVLKPSISAPEKLKLSPSGNNTIAVRHSMIEMILHCVSDMKKLLCILNLITETLNDLKIEAQKNKLKSSKESEMAQERVSETSLDNFKKHHPCMCSCCNSLYPLLHKKDLHNQKEPLDALEGNTNENRNQTNEQTLVLDLKPCSEISDNKFNENKSEEAPVINQRYTAGLIDEILKHHTLEGSSNSLAFHPSSKFGSCKEICSDCQCQNSSLTDEDEFKQMPVISRRYTENLIDEIMYDHMQKRETNLEDEDEFKQMPVISRRYTENLIDEIMYDHMQKRETNLRDEDEFEQEPVISRRYTQELLDGIIQGNIKEVSSVSLPSPSVRGGKPCNDTCSECQCQILSQKKSSSIGQNAFEQIPVISTEEPIEGEIQDHNQKKNFRLTDETDFKQTSTEGLDDIQDHWQKLEPGEHCNKTCLDCQCQISEEKSNITNNGELEQEFIINRNNSEGPMQVSSHVSAYSPSNHSRHSIRKPSTSGICKKLTCPRTRCQKPHRDSSPADDDDLDHTSVINRRYTTELIDMIIQDHMQDTTPNSSFHPNFNPSETNIPFEAGVHCNKTCSECQCQSTLNDASIPASEELEQESVINRRYTKELIEGIIQDHTQDVSSYSSFHPTSKSSENRISIGAGDNALFRHHPSLEETIKNEIIRRLINILNITSHTLRKIPQFADGHLNNLSDKQEIQNRALDFIINVTDELKNEIRNKKNGSKCAVEKVNCNCKEKKFVDRIKWDILGMVTDIVHSLKSKVEKSDENADENKGQSFGSFIQNLGFEDAPSIVLRSSEEIIMEKILDIVKSIRFQFDNLAESMDDSGSLSQRKKSNTSQETFSQIINIIIHIANQFKKELLLEQSTQELHTDMTQAVQEITNLEQEHIVDAIKQRVSHLIVSIANTEDILQIVKSSEDGEQDPPVNVWSPDLRHSMEGVANLAAINGIINAAEKLKSQSFCKSKTICSLMQKTAVNDSDEIKALGVLNHVSDVLNDFKEEESQRDKKKNSQVQENDFKVSTEDSKKHHTYMCTRCKSNYPFYSKKEIQNHGTPLKNCKSNCTARIKNSEDLAMDIEPHTEIFKEDTDESVNQSFAVTCGKSKCSMTERESSQIKEPNFNIIADENETVNSHDLNNHHLYIEEREVTNNQTKEGICVSCSTSSRAECSMFQEPFYHPSQFLNENSDAKMNVKEKLSLHSPSQIPCAKSTCPLFQKISFSQSQPLEGTVHDEVAKDTSDLTMDITPLNEEPMNSEKKCQQSCVRHSIAKPVDAKMEETKSQKESLSRNRSDDSGEKNCKEYSEKLKWYIDQLALLSKQELSKQKTTDSAYTVKETKGCCQEGKEEILSDTKSETISSVTESFLDKLLTISCKCEFPIEKLNNLLHIIAKAVEHTSNDDFQKVFLERVPDQCSRNEEKVIPSTKQSSKTLFLGQNVDNKPAKTIPTDDVKNICDNICEWKMDASTEITSNKKELNVVDVLPLKFSEDQITQTKPSNNENERRTPVCPSFMKEMTQEQLRLQLDVWFRDLKDVHQMFCRQSNFVIKNDFLLANNREKLEFLSLGIAKCGHNLDFIEKSLRECDELHCECLSVHSMYLNTDFKVKGERETMYTNLLRVKQTLVETSKQKDIINEFIKEKLDNSYVTRITRILNCYANTLQGVEHKIQVLENELQAIKYLSTAVLSKRPPL</sequence>